<dbReference type="AlphaFoldDB" id="A0A2N5UVD7"/>
<comment type="caution">
    <text evidence="2">The sequence shown here is derived from an EMBL/GenBank/DDBJ whole genome shotgun (WGS) entry which is preliminary data.</text>
</comment>
<dbReference type="EMBL" id="PGCI01000086">
    <property type="protein sequence ID" value="PLW41703.1"/>
    <property type="molecule type" value="Genomic_DNA"/>
</dbReference>
<evidence type="ECO:0000313" key="3">
    <source>
        <dbReference type="Proteomes" id="UP000235392"/>
    </source>
</evidence>
<name>A0A2N5UVD7_9BASI</name>
<reference evidence="2 3" key="1">
    <citation type="submission" date="2017-11" db="EMBL/GenBank/DDBJ databases">
        <title>De novo assembly and phasing of dikaryotic genomes from two isolates of Puccinia coronata f. sp. avenae, the causal agent of oat crown rust.</title>
        <authorList>
            <person name="Miller M.E."/>
            <person name="Zhang Y."/>
            <person name="Omidvar V."/>
            <person name="Sperschneider J."/>
            <person name="Schwessinger B."/>
            <person name="Raley C."/>
            <person name="Palmer J.M."/>
            <person name="Garnica D."/>
            <person name="Upadhyaya N."/>
            <person name="Rathjen J."/>
            <person name="Taylor J.M."/>
            <person name="Park R.F."/>
            <person name="Dodds P.N."/>
            <person name="Hirsch C.D."/>
            <person name="Kianian S.F."/>
            <person name="Figueroa M."/>
        </authorList>
    </citation>
    <scope>NUCLEOTIDE SEQUENCE [LARGE SCALE GENOMIC DNA]</scope>
    <source>
        <strain evidence="2">12SD80</strain>
    </source>
</reference>
<accession>A0A2N5UVD7</accession>
<organism evidence="2 3">
    <name type="scientific">Puccinia coronata f. sp. avenae</name>
    <dbReference type="NCBI Taxonomy" id="200324"/>
    <lineage>
        <taxon>Eukaryota</taxon>
        <taxon>Fungi</taxon>
        <taxon>Dikarya</taxon>
        <taxon>Basidiomycota</taxon>
        <taxon>Pucciniomycotina</taxon>
        <taxon>Pucciniomycetes</taxon>
        <taxon>Pucciniales</taxon>
        <taxon>Pucciniaceae</taxon>
        <taxon>Puccinia</taxon>
    </lineage>
</organism>
<evidence type="ECO:0000256" key="1">
    <source>
        <dbReference type="SAM" id="MobiDB-lite"/>
    </source>
</evidence>
<sequence length="113" mass="12067">MLSTGWFTRLPVETGDSWSPDILSSCRLGDLTVPRQTPAYLPAQPRPLDLAGRLPSDVCLLPGPVGVCPANLGPHRQATGGSHGLLATIQPTWDHPVRPPGALPSSHRLPYHP</sequence>
<feature type="region of interest" description="Disordered" evidence="1">
    <location>
        <begin position="79"/>
        <end position="113"/>
    </location>
</feature>
<protein>
    <submittedName>
        <fullName evidence="2">Uncharacterized protein</fullName>
    </submittedName>
</protein>
<gene>
    <name evidence="2" type="ORF">PCASD_05644</name>
</gene>
<evidence type="ECO:0000313" key="2">
    <source>
        <dbReference type="EMBL" id="PLW41703.1"/>
    </source>
</evidence>
<dbReference type="Proteomes" id="UP000235392">
    <property type="component" value="Unassembled WGS sequence"/>
</dbReference>
<proteinExistence type="predicted"/>